<evidence type="ECO:0000256" key="6">
    <source>
        <dbReference type="SAM" id="MobiDB-lite"/>
    </source>
</evidence>
<feature type="compositionally biased region" description="Gly residues" evidence="6">
    <location>
        <begin position="133"/>
        <end position="146"/>
    </location>
</feature>
<evidence type="ECO:0000256" key="2">
    <source>
        <dbReference type="ARBA" id="ARBA00022540"/>
    </source>
</evidence>
<dbReference type="GO" id="GO:0002191">
    <property type="term" value="P:cap-dependent translational initiation"/>
    <property type="evidence" value="ECO:0007669"/>
    <property type="project" value="UniProtKB-UniRule"/>
</dbReference>
<keyword evidence="2 5" id="KW-0396">Initiation factor</keyword>
<dbReference type="GO" id="GO:0098808">
    <property type="term" value="F:mRNA cap binding"/>
    <property type="evidence" value="ECO:0007669"/>
    <property type="project" value="UniProtKB-UniRule"/>
</dbReference>
<evidence type="ECO:0000256" key="4">
    <source>
        <dbReference type="ARBA" id="ARBA00022917"/>
    </source>
</evidence>
<dbReference type="CTD" id="20316429"/>
<evidence type="ECO:0000256" key="1">
    <source>
        <dbReference type="ARBA" id="ARBA00022490"/>
    </source>
</evidence>
<dbReference type="EMBL" id="KL596644">
    <property type="protein sequence ID" value="KER31605.1"/>
    <property type="molecule type" value="Genomic_DNA"/>
</dbReference>
<reference evidence="7 8" key="1">
    <citation type="submission" date="2013-11" db="EMBL/GenBank/DDBJ databases">
        <title>Opisthorchis viverrini - life in the bile duct.</title>
        <authorList>
            <person name="Young N.D."/>
            <person name="Nagarajan N."/>
            <person name="Lin S.J."/>
            <person name="Korhonen P.K."/>
            <person name="Jex A.R."/>
            <person name="Hall R.S."/>
            <person name="Safavi-Hemami H."/>
            <person name="Kaewkong W."/>
            <person name="Bertrand D."/>
            <person name="Gao S."/>
            <person name="Seet Q."/>
            <person name="Wongkham S."/>
            <person name="Teh B.T."/>
            <person name="Wongkham C."/>
            <person name="Intapan P.M."/>
            <person name="Maleewong W."/>
            <person name="Yang X."/>
            <person name="Hu M."/>
            <person name="Wang Z."/>
            <person name="Hofmann A."/>
            <person name="Sternberg P.W."/>
            <person name="Tan P."/>
            <person name="Wang J."/>
            <person name="Gasser R.B."/>
        </authorList>
    </citation>
    <scope>NUCLEOTIDE SEQUENCE [LARGE SCALE GENOMIC DNA]</scope>
</reference>
<feature type="compositionally biased region" description="Basic and acidic residues" evidence="6">
    <location>
        <begin position="652"/>
        <end position="669"/>
    </location>
</feature>
<evidence type="ECO:0000256" key="5">
    <source>
        <dbReference type="HAMAP-Rule" id="MF_03003"/>
    </source>
</evidence>
<keyword evidence="8" id="KW-1185">Reference proteome</keyword>
<gene>
    <name evidence="7" type="ORF">T265_02241</name>
</gene>
<feature type="region of interest" description="Disordered" evidence="6">
    <location>
        <begin position="624"/>
        <end position="669"/>
    </location>
</feature>
<dbReference type="RefSeq" id="XP_009164693.1">
    <property type="nucleotide sequence ID" value="XM_009166429.1"/>
</dbReference>
<dbReference type="PANTHER" id="PTHR12399:SF0">
    <property type="entry name" value="EUKARYOTIC TRANSLATION INITIATION FACTOR 3 SUBUNIT D"/>
    <property type="match status" value="1"/>
</dbReference>
<dbReference type="OrthoDB" id="16538at2759"/>
<comment type="domain">
    <text evidence="5">The RNA gate region regulates mRNA cap recognition to prevent promiscuous mRNA-binding before assembly of eif3d into the full eukaryotic translation initiation factor 3 (eIF-3) complex.</text>
</comment>
<evidence type="ECO:0000313" key="8">
    <source>
        <dbReference type="Proteomes" id="UP000054324"/>
    </source>
</evidence>
<dbReference type="GO" id="GO:0016282">
    <property type="term" value="C:eukaryotic 43S preinitiation complex"/>
    <property type="evidence" value="ECO:0007669"/>
    <property type="project" value="UniProtKB-UniRule"/>
</dbReference>
<dbReference type="PANTHER" id="PTHR12399">
    <property type="entry name" value="EUKARYOTIC TRANSLATION INITIATION FACTOR 3 SUBUNIT 7"/>
    <property type="match status" value="1"/>
</dbReference>
<keyword evidence="3" id="KW-0694">RNA-binding</keyword>
<comment type="similarity">
    <text evidence="5">Belongs to the eIF-3 subunit D family.</text>
</comment>
<evidence type="ECO:0000313" key="7">
    <source>
        <dbReference type="EMBL" id="KER31605.1"/>
    </source>
</evidence>
<dbReference type="Proteomes" id="UP000054324">
    <property type="component" value="Unassembled WGS sequence"/>
</dbReference>
<organism evidence="7 8">
    <name type="scientific">Opisthorchis viverrini</name>
    <name type="common">Southeast Asian liver fluke</name>
    <dbReference type="NCBI Taxonomy" id="6198"/>
    <lineage>
        <taxon>Eukaryota</taxon>
        <taxon>Metazoa</taxon>
        <taxon>Spiralia</taxon>
        <taxon>Lophotrochozoa</taxon>
        <taxon>Platyhelminthes</taxon>
        <taxon>Trematoda</taxon>
        <taxon>Digenea</taxon>
        <taxon>Opisthorchiida</taxon>
        <taxon>Opisthorchiata</taxon>
        <taxon>Opisthorchiidae</taxon>
        <taxon>Opisthorchis</taxon>
    </lineage>
</organism>
<dbReference type="InterPro" id="IPR007783">
    <property type="entry name" value="eIF3d"/>
</dbReference>
<feature type="region of interest" description="Disordered" evidence="6">
    <location>
        <begin position="396"/>
        <end position="424"/>
    </location>
</feature>
<dbReference type="AlphaFoldDB" id="A0A075A7G9"/>
<dbReference type="GO" id="GO:0001732">
    <property type="term" value="P:formation of cytoplasmic translation initiation complex"/>
    <property type="evidence" value="ECO:0007669"/>
    <property type="project" value="UniProtKB-UniRule"/>
</dbReference>
<dbReference type="GeneID" id="20316429"/>
<keyword evidence="1 5" id="KW-0963">Cytoplasm</keyword>
<dbReference type="STRING" id="6198.A0A075A7G9"/>
<name>A0A075A7G9_OPIVI</name>
<feature type="region of interest" description="RNA gate" evidence="5">
    <location>
        <begin position="343"/>
        <end position="357"/>
    </location>
</feature>
<feature type="compositionally biased region" description="Acidic residues" evidence="6">
    <location>
        <begin position="403"/>
        <end position="421"/>
    </location>
</feature>
<dbReference type="Pfam" id="PF05091">
    <property type="entry name" value="eIF-3_zeta"/>
    <property type="match status" value="2"/>
</dbReference>
<dbReference type="GO" id="GO:0003743">
    <property type="term" value="F:translation initiation factor activity"/>
    <property type="evidence" value="ECO:0007669"/>
    <property type="project" value="UniProtKB-UniRule"/>
</dbReference>
<keyword evidence="4 5" id="KW-0648">Protein biosynthesis</keyword>
<dbReference type="GO" id="GO:0005852">
    <property type="term" value="C:eukaryotic translation initiation factor 3 complex"/>
    <property type="evidence" value="ECO:0007669"/>
    <property type="project" value="UniProtKB-UniRule"/>
</dbReference>
<comment type="subunit">
    <text evidence="5">Component of the eukaryotic translation initiation factor 3 (eIF-3) complex.</text>
</comment>
<comment type="subcellular location">
    <subcellularLocation>
        <location evidence="5">Cytoplasm</location>
    </subcellularLocation>
</comment>
<evidence type="ECO:0000256" key="3">
    <source>
        <dbReference type="ARBA" id="ARBA00022884"/>
    </source>
</evidence>
<proteinExistence type="inferred from homology"/>
<feature type="region of interest" description="Disordered" evidence="6">
    <location>
        <begin position="127"/>
        <end position="156"/>
    </location>
</feature>
<feature type="compositionally biased region" description="Low complexity" evidence="6">
    <location>
        <begin position="180"/>
        <end position="190"/>
    </location>
</feature>
<dbReference type="KEGG" id="ovi:T265_02241"/>
<dbReference type="HAMAP" id="MF_03003">
    <property type="entry name" value="eIF3d"/>
    <property type="match status" value="1"/>
</dbReference>
<comment type="function">
    <text evidence="5">mRNA cap-binding component of the eukaryotic translation initiation factor 3 (eIF-3) complex, which is involved in protein synthesis of a specialized repertoire of mRNAs and, together with other initiation factors, stimulates binding of mRNA and methionyl-tRNAi to the 40S ribosome. The eIF-3 complex specifically targets and initiates translation of a subset of mRNAs involved in cell proliferation. In the eIF-3 complex, eif3d specifically recognizes and binds the 7-methylguanosine cap of a subset of mRNAs.</text>
</comment>
<accession>A0A075A7G9</accession>
<sequence>MQQLCQLGDLKIDRLFRIGTMLTNESHLPAFGTLSLHENPTGWGPVEIPKEYENMPYQPFAKDFRLGRVADWSGSLYQDMKSKGRYLSQFSGAQYAYIHDEDDTNFQLVSTGRDPKSSAMRPRYRFPMRGRRVGGPGGYNYQGTRGGYNQQGYPNRKMRNMSDRERMMQGQNRRWNPWNQQLGPGQRRPGGQQGWRNQNAWGGNQDRRQQHRAVRDSAIRIKDSWTLQEELDFTRLSKLALPNVKEPTDLVQCGEIEYYDKSYDRVNTRNERPLVRVNRILHTVCATEDPVIRRLAKQNVARVYCTDAVAASIMCCTRSVNPWEVIVIREDDVLFFDERDKTEFDLVSVCETAAEPPTEESGHINSARCLTLEATFIDTNLSQQILLRGGKKYAFPEPNPFVDNDENEDEEDSDEMGDSDEEARRARRLEKKNVELASIGYRYRLFDLGNQIGLVVRCEVTGALPPTNADSEQSGDAAAPPQFVYIRSLNEFDSRLCGGVDWRSKLDTQRGAVLASEIKNNAFKLAKWTTCSMLAGADQLKLGFVSRVNPKDSSAHVILGTQQFKPQEFAIQLNLNLDNAWGILRCVIDFFLKLPVGRYLMLKDPNKPMLRIFTLPPGTFDSTESVNSDAESVANDAQKAASLTRIQETDEAEHQEKQQTAESVVNKDE</sequence>
<dbReference type="GO" id="GO:0033290">
    <property type="term" value="C:eukaryotic 48S preinitiation complex"/>
    <property type="evidence" value="ECO:0007669"/>
    <property type="project" value="UniProtKB-UniRule"/>
</dbReference>
<protein>
    <recommendedName>
        <fullName evidence="5">Eukaryotic translation initiation factor 3 subunit D</fullName>
        <shortName evidence="5">eIF3d</shortName>
    </recommendedName>
    <alternativeName>
        <fullName evidence="5">Eukaryotic translation initiation factor 3 subunit 7</fullName>
    </alternativeName>
</protein>
<feature type="region of interest" description="Disordered" evidence="6">
    <location>
        <begin position="175"/>
        <end position="211"/>
    </location>
</feature>